<dbReference type="GeneID" id="78211533"/>
<evidence type="ECO:0000313" key="4">
    <source>
        <dbReference type="Proteomes" id="UP000325393"/>
    </source>
</evidence>
<organism evidence="1 3">
    <name type="scientific">Lactobacillus acetotolerans</name>
    <dbReference type="NCBI Taxonomy" id="1600"/>
    <lineage>
        <taxon>Bacteria</taxon>
        <taxon>Bacillati</taxon>
        <taxon>Bacillota</taxon>
        <taxon>Bacilli</taxon>
        <taxon>Lactobacillales</taxon>
        <taxon>Lactobacillaceae</taxon>
        <taxon>Lactobacillus</taxon>
    </lineage>
</organism>
<dbReference type="EMBL" id="AP014808">
    <property type="protein sequence ID" value="BAQ56568.1"/>
    <property type="molecule type" value="Genomic_DNA"/>
</dbReference>
<dbReference type="STRING" id="1600.LBAT_0179"/>
<dbReference type="RefSeq" id="WP_054682013.1">
    <property type="nucleotide sequence ID" value="NZ_AP014808.1"/>
</dbReference>
<gene>
    <name evidence="2" type="ORF">LA749_00900</name>
    <name evidence="1" type="ORF">LBAT_0179</name>
</gene>
<dbReference type="PATRIC" id="fig|1600.4.peg.184"/>
<dbReference type="EMBL" id="CP044496">
    <property type="protein sequence ID" value="QFG50667.1"/>
    <property type="molecule type" value="Genomic_DNA"/>
</dbReference>
<accession>A0A0D6A165</accession>
<dbReference type="KEGG" id="lae:LBAT_0179"/>
<protein>
    <submittedName>
        <fullName evidence="1">Uncharacterized protein</fullName>
    </submittedName>
</protein>
<dbReference type="AlphaFoldDB" id="A0A0D6A165"/>
<sequence>MEKLDTMKLADDLALLQDKVLGKEQSFNADAVYKIIDGLGVLDKPIKDYFNMTEDQYYESESDHKLTLVNLSEKLTDLHDRILTNHVDGYVDKDQIHLTYNHENPYEDDFYNPEVDYHVITYSLKVIGAVQSVAAKDLQGVLSKDAVLSLGLATYALANNA</sequence>
<evidence type="ECO:0000313" key="1">
    <source>
        <dbReference type="EMBL" id="BAQ56568.1"/>
    </source>
</evidence>
<evidence type="ECO:0000313" key="2">
    <source>
        <dbReference type="EMBL" id="QFG50667.1"/>
    </source>
</evidence>
<keyword evidence="3" id="KW-1185">Reference proteome</keyword>
<reference evidence="2 4" key="2">
    <citation type="submission" date="2019-09" db="EMBL/GenBank/DDBJ databases">
        <title>Genome sequencing of Lactobacillus acetotolerans.</title>
        <authorList>
            <person name="Kim K."/>
        </authorList>
    </citation>
    <scope>NUCLEOTIDE SEQUENCE [LARGE SCALE GENOMIC DNA]</scope>
    <source>
        <strain evidence="2 4">LA749</strain>
    </source>
</reference>
<name>A0A0D6A165_9LACO</name>
<proteinExistence type="predicted"/>
<reference evidence="1 3" key="1">
    <citation type="submission" date="2015-03" db="EMBL/GenBank/DDBJ databases">
        <title>Complete genome sequence of Lactobacillus acetotolerans NBRC 13120.</title>
        <authorList>
            <person name="Toh H."/>
            <person name="Morita H."/>
            <person name="Fujita N."/>
        </authorList>
    </citation>
    <scope>NUCLEOTIDE SEQUENCE [LARGE SCALE GENOMIC DNA]</scope>
    <source>
        <strain evidence="1 3">NBRC 13120</strain>
    </source>
</reference>
<dbReference type="Proteomes" id="UP000325393">
    <property type="component" value="Chromosome"/>
</dbReference>
<dbReference type="Proteomes" id="UP000035709">
    <property type="component" value="Chromosome"/>
</dbReference>
<evidence type="ECO:0000313" key="3">
    <source>
        <dbReference type="Proteomes" id="UP000035709"/>
    </source>
</evidence>
<dbReference type="OrthoDB" id="2314505at2"/>